<sequence length="108" mass="11883">MCMQSQDKEQEHQHHHNDLETAVRWSMCASVFFKYVGLCKNGFSTKFVCQIPVPVGHGAFKGAHSLFQLIGHLRANTKPQNPQAKATSGNLDVGSCSLQPAACALIDW</sequence>
<dbReference type="HOGENOM" id="CLU_2199664_0_0_1"/>
<proteinExistence type="predicted"/>
<accession>B4GKA4</accession>
<name>B4GKA4_DROPE</name>
<evidence type="ECO:0000313" key="2">
    <source>
        <dbReference type="Proteomes" id="UP000008744"/>
    </source>
</evidence>
<dbReference type="AlphaFoldDB" id="B4GKA4"/>
<keyword evidence="2" id="KW-1185">Reference proteome</keyword>
<protein>
    <submittedName>
        <fullName evidence="1">GL26042</fullName>
    </submittedName>
</protein>
<gene>
    <name evidence="1" type="primary">Dper\GL26042</name>
    <name evidence="1" type="ORF">Dper_GL26042</name>
</gene>
<evidence type="ECO:0000313" key="1">
    <source>
        <dbReference type="EMBL" id="EDW37070.1"/>
    </source>
</evidence>
<dbReference type="Proteomes" id="UP000008744">
    <property type="component" value="Unassembled WGS sequence"/>
</dbReference>
<dbReference type="OMA" id="RWSMCAS"/>
<reference evidence="1 2" key="1">
    <citation type="journal article" date="2007" name="Nature">
        <title>Evolution of genes and genomes on the Drosophila phylogeny.</title>
        <authorList>
            <consortium name="Drosophila 12 Genomes Consortium"/>
            <person name="Clark A.G."/>
            <person name="Eisen M.B."/>
            <person name="Smith D.R."/>
            <person name="Bergman C.M."/>
            <person name="Oliver B."/>
            <person name="Markow T.A."/>
            <person name="Kaufman T.C."/>
            <person name="Kellis M."/>
            <person name="Gelbart W."/>
            <person name="Iyer V.N."/>
            <person name="Pollard D.A."/>
            <person name="Sackton T.B."/>
            <person name="Larracuente A.M."/>
            <person name="Singh N.D."/>
            <person name="Abad J.P."/>
            <person name="Abt D.N."/>
            <person name="Adryan B."/>
            <person name="Aguade M."/>
            <person name="Akashi H."/>
            <person name="Anderson W.W."/>
            <person name="Aquadro C.F."/>
            <person name="Ardell D.H."/>
            <person name="Arguello R."/>
            <person name="Artieri C.G."/>
            <person name="Barbash D.A."/>
            <person name="Barker D."/>
            <person name="Barsanti P."/>
            <person name="Batterham P."/>
            <person name="Batzoglou S."/>
            <person name="Begun D."/>
            <person name="Bhutkar A."/>
            <person name="Blanco E."/>
            <person name="Bosak S.A."/>
            <person name="Bradley R.K."/>
            <person name="Brand A.D."/>
            <person name="Brent M.R."/>
            <person name="Brooks A.N."/>
            <person name="Brown R.H."/>
            <person name="Butlin R.K."/>
            <person name="Caggese C."/>
            <person name="Calvi B.R."/>
            <person name="Bernardo de Carvalho A."/>
            <person name="Caspi A."/>
            <person name="Castrezana S."/>
            <person name="Celniker S.E."/>
            <person name="Chang J.L."/>
            <person name="Chapple C."/>
            <person name="Chatterji S."/>
            <person name="Chinwalla A."/>
            <person name="Civetta A."/>
            <person name="Clifton S.W."/>
            <person name="Comeron J.M."/>
            <person name="Costello J.C."/>
            <person name="Coyne J.A."/>
            <person name="Daub J."/>
            <person name="David R.G."/>
            <person name="Delcher A.L."/>
            <person name="Delehaunty K."/>
            <person name="Do C.B."/>
            <person name="Ebling H."/>
            <person name="Edwards K."/>
            <person name="Eickbush T."/>
            <person name="Evans J.D."/>
            <person name="Filipski A."/>
            <person name="Findeiss S."/>
            <person name="Freyhult E."/>
            <person name="Fulton L."/>
            <person name="Fulton R."/>
            <person name="Garcia A.C."/>
            <person name="Gardiner A."/>
            <person name="Garfield D.A."/>
            <person name="Garvin B.E."/>
            <person name="Gibson G."/>
            <person name="Gilbert D."/>
            <person name="Gnerre S."/>
            <person name="Godfrey J."/>
            <person name="Good R."/>
            <person name="Gotea V."/>
            <person name="Gravely B."/>
            <person name="Greenberg A.J."/>
            <person name="Griffiths-Jones S."/>
            <person name="Gross S."/>
            <person name="Guigo R."/>
            <person name="Gustafson E.A."/>
            <person name="Haerty W."/>
            <person name="Hahn M.W."/>
            <person name="Halligan D.L."/>
            <person name="Halpern A.L."/>
            <person name="Halter G.M."/>
            <person name="Han M.V."/>
            <person name="Heger A."/>
            <person name="Hillier L."/>
            <person name="Hinrichs A.S."/>
            <person name="Holmes I."/>
            <person name="Hoskins R.A."/>
            <person name="Hubisz M.J."/>
            <person name="Hultmark D."/>
            <person name="Huntley M.A."/>
            <person name="Jaffe D.B."/>
            <person name="Jagadeeshan S."/>
            <person name="Jeck W.R."/>
            <person name="Johnson J."/>
            <person name="Jones C.D."/>
            <person name="Jordan W.C."/>
            <person name="Karpen G.H."/>
            <person name="Kataoka E."/>
            <person name="Keightley P.D."/>
            <person name="Kheradpour P."/>
            <person name="Kirkness E.F."/>
            <person name="Koerich L.B."/>
            <person name="Kristiansen K."/>
            <person name="Kudrna D."/>
            <person name="Kulathinal R.J."/>
            <person name="Kumar S."/>
            <person name="Kwok R."/>
            <person name="Lander E."/>
            <person name="Langley C.H."/>
            <person name="Lapoint R."/>
            <person name="Lazzaro B.P."/>
            <person name="Lee S.J."/>
            <person name="Levesque L."/>
            <person name="Li R."/>
            <person name="Lin C.F."/>
            <person name="Lin M.F."/>
            <person name="Lindblad-Toh K."/>
            <person name="Llopart A."/>
            <person name="Long M."/>
            <person name="Low L."/>
            <person name="Lozovsky E."/>
            <person name="Lu J."/>
            <person name="Luo M."/>
            <person name="Machado C.A."/>
            <person name="Makalowski W."/>
            <person name="Marzo M."/>
            <person name="Matsuda M."/>
            <person name="Matzkin L."/>
            <person name="McAllister B."/>
            <person name="McBride C.S."/>
            <person name="McKernan B."/>
            <person name="McKernan K."/>
            <person name="Mendez-Lago M."/>
            <person name="Minx P."/>
            <person name="Mollenhauer M.U."/>
            <person name="Montooth K."/>
            <person name="Mount S.M."/>
            <person name="Mu X."/>
            <person name="Myers E."/>
            <person name="Negre B."/>
            <person name="Newfeld S."/>
            <person name="Nielsen R."/>
            <person name="Noor M.A."/>
            <person name="O'Grady P."/>
            <person name="Pachter L."/>
            <person name="Papaceit M."/>
            <person name="Parisi M.J."/>
            <person name="Parisi M."/>
            <person name="Parts L."/>
            <person name="Pedersen J.S."/>
            <person name="Pesole G."/>
            <person name="Phillippy A.M."/>
            <person name="Ponting C.P."/>
            <person name="Pop M."/>
            <person name="Porcelli D."/>
            <person name="Powell J.R."/>
            <person name="Prohaska S."/>
            <person name="Pruitt K."/>
            <person name="Puig M."/>
            <person name="Quesneville H."/>
            <person name="Ram K.R."/>
            <person name="Rand D."/>
            <person name="Rasmussen M.D."/>
            <person name="Reed L.K."/>
            <person name="Reenan R."/>
            <person name="Reily A."/>
            <person name="Remington K.A."/>
            <person name="Rieger T.T."/>
            <person name="Ritchie M.G."/>
            <person name="Robin C."/>
            <person name="Rogers Y.H."/>
            <person name="Rohde C."/>
            <person name="Rozas J."/>
            <person name="Rubenfield M.J."/>
            <person name="Ruiz A."/>
            <person name="Russo S."/>
            <person name="Salzberg S.L."/>
            <person name="Sanchez-Gracia A."/>
            <person name="Saranga D.J."/>
            <person name="Sato H."/>
            <person name="Schaeffer S.W."/>
            <person name="Schatz M.C."/>
            <person name="Schlenke T."/>
            <person name="Schwartz R."/>
            <person name="Segarra C."/>
            <person name="Singh R.S."/>
            <person name="Sirot L."/>
            <person name="Sirota M."/>
            <person name="Sisneros N.B."/>
            <person name="Smith C.D."/>
            <person name="Smith T.F."/>
            <person name="Spieth J."/>
            <person name="Stage D.E."/>
            <person name="Stark A."/>
            <person name="Stephan W."/>
            <person name="Strausberg R.L."/>
            <person name="Strempel S."/>
            <person name="Sturgill D."/>
            <person name="Sutton G."/>
            <person name="Sutton G.G."/>
            <person name="Tao W."/>
            <person name="Teichmann S."/>
            <person name="Tobari Y.N."/>
            <person name="Tomimura Y."/>
            <person name="Tsolas J.M."/>
            <person name="Valente V.L."/>
            <person name="Venter E."/>
            <person name="Venter J.C."/>
            <person name="Vicario S."/>
            <person name="Vieira F.G."/>
            <person name="Vilella A.J."/>
            <person name="Villasante A."/>
            <person name="Walenz B."/>
            <person name="Wang J."/>
            <person name="Wasserman M."/>
            <person name="Watts T."/>
            <person name="Wilson D."/>
            <person name="Wilson R.K."/>
            <person name="Wing R.A."/>
            <person name="Wolfner M.F."/>
            <person name="Wong A."/>
            <person name="Wong G.K."/>
            <person name="Wu C.I."/>
            <person name="Wu G."/>
            <person name="Yamamoto D."/>
            <person name="Yang H.P."/>
            <person name="Yang S.P."/>
            <person name="Yorke J.A."/>
            <person name="Yoshida K."/>
            <person name="Zdobnov E."/>
            <person name="Zhang P."/>
            <person name="Zhang Y."/>
            <person name="Zimin A.V."/>
            <person name="Baldwin J."/>
            <person name="Abdouelleil A."/>
            <person name="Abdulkadir J."/>
            <person name="Abebe A."/>
            <person name="Abera B."/>
            <person name="Abreu J."/>
            <person name="Acer S.C."/>
            <person name="Aftuck L."/>
            <person name="Alexander A."/>
            <person name="An P."/>
            <person name="Anderson E."/>
            <person name="Anderson S."/>
            <person name="Arachi H."/>
            <person name="Azer M."/>
            <person name="Bachantsang P."/>
            <person name="Barry A."/>
            <person name="Bayul T."/>
            <person name="Berlin A."/>
            <person name="Bessette D."/>
            <person name="Bloom T."/>
            <person name="Blye J."/>
            <person name="Boguslavskiy L."/>
            <person name="Bonnet C."/>
            <person name="Boukhgalter B."/>
            <person name="Bourzgui I."/>
            <person name="Brown A."/>
            <person name="Cahill P."/>
            <person name="Channer S."/>
            <person name="Cheshatsang Y."/>
            <person name="Chuda L."/>
            <person name="Citroen M."/>
            <person name="Collymore A."/>
            <person name="Cooke P."/>
            <person name="Costello M."/>
            <person name="D'Aco K."/>
            <person name="Daza R."/>
            <person name="De Haan G."/>
            <person name="DeGray S."/>
            <person name="DeMaso C."/>
            <person name="Dhargay N."/>
            <person name="Dooley K."/>
            <person name="Dooley E."/>
            <person name="Doricent M."/>
            <person name="Dorje P."/>
            <person name="Dorjee K."/>
            <person name="Dupes A."/>
            <person name="Elong R."/>
            <person name="Falk J."/>
            <person name="Farina A."/>
            <person name="Faro S."/>
            <person name="Ferguson D."/>
            <person name="Fisher S."/>
            <person name="Foley C.D."/>
            <person name="Franke A."/>
            <person name="Friedrich D."/>
            <person name="Gadbois L."/>
            <person name="Gearin G."/>
            <person name="Gearin C.R."/>
            <person name="Giannoukos G."/>
            <person name="Goode T."/>
            <person name="Graham J."/>
            <person name="Grandbois E."/>
            <person name="Grewal S."/>
            <person name="Gyaltsen K."/>
            <person name="Hafez N."/>
            <person name="Hagos B."/>
            <person name="Hall J."/>
            <person name="Henson C."/>
            <person name="Hollinger A."/>
            <person name="Honan T."/>
            <person name="Huard M.D."/>
            <person name="Hughes L."/>
            <person name="Hurhula B."/>
            <person name="Husby M.E."/>
            <person name="Kamat A."/>
            <person name="Kanga B."/>
            <person name="Kashin S."/>
            <person name="Khazanovich D."/>
            <person name="Kisner P."/>
            <person name="Lance K."/>
            <person name="Lara M."/>
            <person name="Lee W."/>
            <person name="Lennon N."/>
            <person name="Letendre F."/>
            <person name="LeVine R."/>
            <person name="Lipovsky A."/>
            <person name="Liu X."/>
            <person name="Liu J."/>
            <person name="Liu S."/>
            <person name="Lokyitsang T."/>
            <person name="Lokyitsang Y."/>
            <person name="Lubonja R."/>
            <person name="Lui A."/>
            <person name="MacDonald P."/>
            <person name="Magnisalis V."/>
            <person name="Maru K."/>
            <person name="Matthews C."/>
            <person name="McCusker W."/>
            <person name="McDonough S."/>
            <person name="Mehta T."/>
            <person name="Meldrim J."/>
            <person name="Meneus L."/>
            <person name="Mihai O."/>
            <person name="Mihalev A."/>
            <person name="Mihova T."/>
            <person name="Mittelman R."/>
            <person name="Mlenga V."/>
            <person name="Montmayeur A."/>
            <person name="Mulrain L."/>
            <person name="Navidi A."/>
            <person name="Naylor J."/>
            <person name="Negash T."/>
            <person name="Nguyen T."/>
            <person name="Nguyen N."/>
            <person name="Nicol R."/>
            <person name="Norbu C."/>
            <person name="Norbu N."/>
            <person name="Novod N."/>
            <person name="O'Neill B."/>
            <person name="Osman S."/>
            <person name="Markiewicz E."/>
            <person name="Oyono O.L."/>
            <person name="Patti C."/>
            <person name="Phunkhang P."/>
            <person name="Pierre F."/>
            <person name="Priest M."/>
            <person name="Raghuraman S."/>
            <person name="Rege F."/>
            <person name="Reyes R."/>
            <person name="Rise C."/>
            <person name="Rogov P."/>
            <person name="Ross K."/>
            <person name="Ryan E."/>
            <person name="Settipalli S."/>
            <person name="Shea T."/>
            <person name="Sherpa N."/>
            <person name="Shi L."/>
            <person name="Shih D."/>
            <person name="Sparrow T."/>
            <person name="Spaulding J."/>
            <person name="Stalker J."/>
            <person name="Stange-Thomann N."/>
            <person name="Stavropoulos S."/>
            <person name="Stone C."/>
            <person name="Strader C."/>
            <person name="Tesfaye S."/>
            <person name="Thomson T."/>
            <person name="Thoulutsang Y."/>
            <person name="Thoulutsang D."/>
            <person name="Topham K."/>
            <person name="Topping I."/>
            <person name="Tsamla T."/>
            <person name="Vassiliev H."/>
            <person name="Vo A."/>
            <person name="Wangchuk T."/>
            <person name="Wangdi T."/>
            <person name="Weiand M."/>
            <person name="Wilkinson J."/>
            <person name="Wilson A."/>
            <person name="Yadav S."/>
            <person name="Young G."/>
            <person name="Yu Q."/>
            <person name="Zembek L."/>
            <person name="Zhong D."/>
            <person name="Zimmer A."/>
            <person name="Zwirko Z."/>
            <person name="Jaffe D.B."/>
            <person name="Alvarez P."/>
            <person name="Brockman W."/>
            <person name="Butler J."/>
            <person name="Chin C."/>
            <person name="Gnerre S."/>
            <person name="Grabherr M."/>
            <person name="Kleber M."/>
            <person name="Mauceli E."/>
            <person name="MacCallum I."/>
        </authorList>
    </citation>
    <scope>NUCLEOTIDE SEQUENCE [LARGE SCALE GENOMIC DNA]</scope>
    <source>
        <strain evidence="2">MSH-3 / Tucson 14011-0111.49</strain>
    </source>
</reference>
<organism evidence="2">
    <name type="scientific">Drosophila persimilis</name>
    <name type="common">Fruit fly</name>
    <dbReference type="NCBI Taxonomy" id="7234"/>
    <lineage>
        <taxon>Eukaryota</taxon>
        <taxon>Metazoa</taxon>
        <taxon>Ecdysozoa</taxon>
        <taxon>Arthropoda</taxon>
        <taxon>Hexapoda</taxon>
        <taxon>Insecta</taxon>
        <taxon>Pterygota</taxon>
        <taxon>Neoptera</taxon>
        <taxon>Endopterygota</taxon>
        <taxon>Diptera</taxon>
        <taxon>Brachycera</taxon>
        <taxon>Muscomorpha</taxon>
        <taxon>Ephydroidea</taxon>
        <taxon>Drosophilidae</taxon>
        <taxon>Drosophila</taxon>
        <taxon>Sophophora</taxon>
    </lineage>
</organism>
<dbReference type="EMBL" id="CH479184">
    <property type="protein sequence ID" value="EDW37070.1"/>
    <property type="molecule type" value="Genomic_DNA"/>
</dbReference>